<dbReference type="Proteomes" id="UP001209755">
    <property type="component" value="Unassembled WGS sequence"/>
</dbReference>
<dbReference type="RefSeq" id="WP_264601769.1">
    <property type="nucleotide sequence ID" value="NZ_JAOQNS010000006.1"/>
</dbReference>
<dbReference type="PANTHER" id="PTHR34301">
    <property type="entry name" value="DNA-BINDING PROTEIN-RELATED"/>
    <property type="match status" value="1"/>
</dbReference>
<proteinExistence type="predicted"/>
<gene>
    <name evidence="3" type="ORF">M2319_002484</name>
</gene>
<organism evidence="3 4">
    <name type="scientific">Rhodobium gokarnense</name>
    <dbReference type="NCBI Taxonomy" id="364296"/>
    <lineage>
        <taxon>Bacteria</taxon>
        <taxon>Pseudomonadati</taxon>
        <taxon>Pseudomonadota</taxon>
        <taxon>Alphaproteobacteria</taxon>
        <taxon>Hyphomicrobiales</taxon>
        <taxon>Rhodobiaceae</taxon>
        <taxon>Rhodobium</taxon>
    </lineage>
</organism>
<dbReference type="InterPro" id="IPR003593">
    <property type="entry name" value="AAA+_ATPase"/>
</dbReference>
<dbReference type="PANTHER" id="PTHR34301:SF8">
    <property type="entry name" value="ATPASE DOMAIN-CONTAINING PROTEIN"/>
    <property type="match status" value="1"/>
</dbReference>
<dbReference type="InterPro" id="IPR036390">
    <property type="entry name" value="WH_DNA-bd_sf"/>
</dbReference>
<sequence>MNPLSNPYAPGAGTPPPELAGRDAILEAARLAVAMSRAGKPARSLMLVGLRGVGKTVLLNEIQEIADEAGAFTDFIEVSRNEPLSVVIVATLRAALLKFDRMKGVSETVKKGLRVLKSFVSAIKLKYGDVEFSVDVEEEAGVADSGTLRRDLAELFVAAAEAAKARNTSIVLLIDEIQTLAEDEFEALIMAIHRIDQKRLPLLVVGAGLPLLVKLSGEAKSYAERLFDYNRIGALDDTEAERALVAPASAAGVAFKDAAIARILEVTEGYPYFLQEWGYQCWNTAKASPITERDVKKASEAAIARLDENFFQSRFARLSDPQKRYLRAMAELGPGPHRSGDIARAMGKTSQNVAPIRDALISNGMIYSPKYGFAAFTVPLFDAFLKRTMPDEA</sequence>
<dbReference type="EMBL" id="JAOQNS010000006">
    <property type="protein sequence ID" value="MCW2308145.1"/>
    <property type="molecule type" value="Genomic_DNA"/>
</dbReference>
<protein>
    <submittedName>
        <fullName evidence="3">Cdc6-like AAA superfamily ATPase</fullName>
    </submittedName>
</protein>
<dbReference type="SMART" id="SM00382">
    <property type="entry name" value="AAA"/>
    <property type="match status" value="1"/>
</dbReference>
<dbReference type="Gene3D" id="3.40.50.300">
    <property type="entry name" value="P-loop containing nucleotide triphosphate hydrolases"/>
    <property type="match status" value="1"/>
</dbReference>
<evidence type="ECO:0000313" key="4">
    <source>
        <dbReference type="Proteomes" id="UP001209755"/>
    </source>
</evidence>
<accession>A0ABT3HCM3</accession>
<evidence type="ECO:0000313" key="3">
    <source>
        <dbReference type="EMBL" id="MCW2308145.1"/>
    </source>
</evidence>
<feature type="domain" description="AAA+ ATPase" evidence="2">
    <location>
        <begin position="41"/>
        <end position="233"/>
    </location>
</feature>
<dbReference type="InterPro" id="IPR027417">
    <property type="entry name" value="P-loop_NTPase"/>
</dbReference>
<dbReference type="Pfam" id="PF13191">
    <property type="entry name" value="AAA_16"/>
    <property type="match status" value="1"/>
</dbReference>
<evidence type="ECO:0000259" key="2">
    <source>
        <dbReference type="SMART" id="SM00382"/>
    </source>
</evidence>
<dbReference type="InterPro" id="IPR041664">
    <property type="entry name" value="AAA_16"/>
</dbReference>
<keyword evidence="1" id="KW-0238">DNA-binding</keyword>
<comment type="caution">
    <text evidence="3">The sequence shown here is derived from an EMBL/GenBank/DDBJ whole genome shotgun (WGS) entry which is preliminary data.</text>
</comment>
<dbReference type="SUPFAM" id="SSF46785">
    <property type="entry name" value="Winged helix' DNA-binding domain"/>
    <property type="match status" value="1"/>
</dbReference>
<reference evidence="4" key="1">
    <citation type="submission" date="2023-07" db="EMBL/GenBank/DDBJ databases">
        <title>Genome sequencing of Purple Non-Sulfur Bacteria from various extreme environments.</title>
        <authorList>
            <person name="Mayer M."/>
        </authorList>
    </citation>
    <scope>NUCLEOTIDE SEQUENCE [LARGE SCALE GENOMIC DNA]</scope>
    <source>
        <strain evidence="4">DSM 17935</strain>
    </source>
</reference>
<keyword evidence="4" id="KW-1185">Reference proteome</keyword>
<dbReference type="SUPFAM" id="SSF52540">
    <property type="entry name" value="P-loop containing nucleoside triphosphate hydrolases"/>
    <property type="match status" value="1"/>
</dbReference>
<evidence type="ECO:0000256" key="1">
    <source>
        <dbReference type="ARBA" id="ARBA00023125"/>
    </source>
</evidence>
<name>A0ABT3HCM3_9HYPH</name>